<reference evidence="3 4" key="1">
    <citation type="submission" date="2020-06" db="EMBL/GenBank/DDBJ databases">
        <title>Lactobacillus rhamnosus QC,genome.</title>
        <authorList>
            <person name="Yi H."/>
            <person name="Jin M."/>
        </authorList>
    </citation>
    <scope>NUCLEOTIDE SEQUENCE [LARGE SCALE GENOMIC DNA]</scope>
    <source>
        <strain evidence="3 4">QC</strain>
    </source>
</reference>
<dbReference type="SUPFAM" id="SSF50118">
    <property type="entry name" value="Cell growth inhibitor/plasmid maintenance toxic component"/>
    <property type="match status" value="1"/>
</dbReference>
<dbReference type="Pfam" id="PF02452">
    <property type="entry name" value="PemK_toxin"/>
    <property type="match status" value="1"/>
</dbReference>
<sequence length="52" mass="5980">MDDHAMLRQGGLISINFSPSKGHEQQKHRPAVIISNNFYNSKTWMKKLLPIT</sequence>
<accession>A0A7Y7QEV9</accession>
<name>A0A7Y7QEV9_LACRH</name>
<dbReference type="InterPro" id="IPR011067">
    <property type="entry name" value="Plasmid_toxin/cell-grow_inhib"/>
</dbReference>
<organism evidence="3 4">
    <name type="scientific">Lacticaseibacillus rhamnosus</name>
    <name type="common">Lactobacillus rhamnosus</name>
    <dbReference type="NCBI Taxonomy" id="47715"/>
    <lineage>
        <taxon>Bacteria</taxon>
        <taxon>Bacillati</taxon>
        <taxon>Bacillota</taxon>
        <taxon>Bacilli</taxon>
        <taxon>Lactobacillales</taxon>
        <taxon>Lactobacillaceae</taxon>
        <taxon>Lacticaseibacillus</taxon>
    </lineage>
</organism>
<dbReference type="InterPro" id="IPR003477">
    <property type="entry name" value="PemK-like"/>
</dbReference>
<evidence type="ECO:0000256" key="2">
    <source>
        <dbReference type="ARBA" id="ARBA00022649"/>
    </source>
</evidence>
<comment type="caution">
    <text evidence="3">The sequence shown here is derived from an EMBL/GenBank/DDBJ whole genome shotgun (WGS) entry which is preliminary data.</text>
</comment>
<dbReference type="Gene3D" id="2.30.30.110">
    <property type="match status" value="1"/>
</dbReference>
<dbReference type="GO" id="GO:0003677">
    <property type="term" value="F:DNA binding"/>
    <property type="evidence" value="ECO:0007669"/>
    <property type="project" value="InterPro"/>
</dbReference>
<proteinExistence type="inferred from homology"/>
<evidence type="ECO:0000313" key="4">
    <source>
        <dbReference type="Proteomes" id="UP000542889"/>
    </source>
</evidence>
<dbReference type="EMBL" id="JABXWP010000004">
    <property type="protein sequence ID" value="NVO87663.1"/>
    <property type="molecule type" value="Genomic_DNA"/>
</dbReference>
<comment type="similarity">
    <text evidence="1">Belongs to the PemK/MazF family.</text>
</comment>
<protein>
    <submittedName>
        <fullName evidence="3">Type II toxin-antitoxin system PemK/MazF family toxin</fullName>
    </submittedName>
</protein>
<gene>
    <name evidence="3" type="ORF">HWN39_04010</name>
</gene>
<dbReference type="Proteomes" id="UP000542889">
    <property type="component" value="Unassembled WGS sequence"/>
</dbReference>
<keyword evidence="2" id="KW-1277">Toxin-antitoxin system</keyword>
<dbReference type="AlphaFoldDB" id="A0A7Y7QEV9"/>
<evidence type="ECO:0000256" key="1">
    <source>
        <dbReference type="ARBA" id="ARBA00007521"/>
    </source>
</evidence>
<evidence type="ECO:0000313" key="3">
    <source>
        <dbReference type="EMBL" id="NVO87663.1"/>
    </source>
</evidence>